<proteinExistence type="inferred from homology"/>
<evidence type="ECO:0000256" key="4">
    <source>
        <dbReference type="ARBA" id="ARBA00022618"/>
    </source>
</evidence>
<keyword evidence="5 10" id="KW-0159">Chromosome partition</keyword>
<dbReference type="Pfam" id="PF00589">
    <property type="entry name" value="Phage_integrase"/>
    <property type="match status" value="1"/>
</dbReference>
<dbReference type="PANTHER" id="PTHR30349">
    <property type="entry name" value="PHAGE INTEGRASE-RELATED"/>
    <property type="match status" value="1"/>
</dbReference>
<comment type="subcellular location">
    <subcellularLocation>
        <location evidence="1 10">Cytoplasm</location>
    </subcellularLocation>
</comment>
<dbReference type="InterPro" id="IPR010998">
    <property type="entry name" value="Integrase_recombinase_N"/>
</dbReference>
<feature type="active site" evidence="10">
    <location>
        <position position="175"/>
    </location>
</feature>
<dbReference type="RefSeq" id="WP_090774895.1">
    <property type="nucleotide sequence ID" value="NZ_FMYM01000003.1"/>
</dbReference>
<dbReference type="PANTHER" id="PTHR30349:SF77">
    <property type="entry name" value="TYROSINE RECOMBINASE XERC"/>
    <property type="match status" value="1"/>
</dbReference>
<feature type="active site" description="O-(3'-phospho-DNA)-tyrosine intermediate" evidence="10">
    <location>
        <position position="285"/>
    </location>
</feature>
<keyword evidence="3 10" id="KW-0963">Cytoplasm</keyword>
<keyword evidence="9 10" id="KW-0131">Cell cycle</keyword>
<evidence type="ECO:0000256" key="10">
    <source>
        <dbReference type="HAMAP-Rule" id="MF_01808"/>
    </source>
</evidence>
<gene>
    <name evidence="10" type="primary">xerC</name>
    <name evidence="14" type="ORF">SAMN05421737_10322</name>
</gene>
<comment type="function">
    <text evidence="10">Site-specific tyrosine recombinase, which acts by catalyzing the cutting and rejoining of the recombining DNA molecules. The XerC-XerD complex is essential to convert dimers of the bacterial chromosome into monomers to permit their segregation at cell division. It also contributes to the segregational stability of plasmids.</text>
</comment>
<evidence type="ECO:0000256" key="5">
    <source>
        <dbReference type="ARBA" id="ARBA00022829"/>
    </source>
</evidence>
<dbReference type="InterPro" id="IPR050090">
    <property type="entry name" value="Tyrosine_recombinase_XerCD"/>
</dbReference>
<dbReference type="PROSITE" id="PS51898">
    <property type="entry name" value="TYR_RECOMBINASE"/>
    <property type="match status" value="1"/>
</dbReference>
<reference evidence="15" key="1">
    <citation type="submission" date="2016-09" db="EMBL/GenBank/DDBJ databases">
        <authorList>
            <person name="Varghese N."/>
            <person name="Submissions S."/>
        </authorList>
    </citation>
    <scope>NUCLEOTIDE SEQUENCE [LARGE SCALE GENOMIC DNA]</scope>
    <source>
        <strain evidence="15">25nlg</strain>
    </source>
</reference>
<evidence type="ECO:0000259" key="13">
    <source>
        <dbReference type="PROSITE" id="PS51900"/>
    </source>
</evidence>
<dbReference type="AlphaFoldDB" id="A0A1G6H790"/>
<evidence type="ECO:0000256" key="9">
    <source>
        <dbReference type="ARBA" id="ARBA00023306"/>
    </source>
</evidence>
<evidence type="ECO:0000313" key="14">
    <source>
        <dbReference type="EMBL" id="SDB90081.1"/>
    </source>
</evidence>
<comment type="similarity">
    <text evidence="2 10">Belongs to the 'phage' integrase family. XerC subfamily.</text>
</comment>
<dbReference type="Gene3D" id="1.10.150.130">
    <property type="match status" value="1"/>
</dbReference>
<dbReference type="NCBIfam" id="NF001399">
    <property type="entry name" value="PRK00283.1"/>
    <property type="match status" value="1"/>
</dbReference>
<dbReference type="CDD" id="cd00798">
    <property type="entry name" value="INT_XerDC_C"/>
    <property type="match status" value="1"/>
</dbReference>
<dbReference type="SUPFAM" id="SSF56349">
    <property type="entry name" value="DNA breaking-rejoining enzymes"/>
    <property type="match status" value="1"/>
</dbReference>
<evidence type="ECO:0000256" key="7">
    <source>
        <dbReference type="ARBA" id="ARBA00023125"/>
    </source>
</evidence>
<feature type="active site" evidence="10">
    <location>
        <position position="253"/>
    </location>
</feature>
<feature type="active site" evidence="10">
    <location>
        <position position="250"/>
    </location>
</feature>
<evidence type="ECO:0000256" key="6">
    <source>
        <dbReference type="ARBA" id="ARBA00022908"/>
    </source>
</evidence>
<dbReference type="InterPro" id="IPR013762">
    <property type="entry name" value="Integrase-like_cat_sf"/>
</dbReference>
<dbReference type="PROSITE" id="PS51900">
    <property type="entry name" value="CB"/>
    <property type="match status" value="1"/>
</dbReference>
<organism evidence="14 15">
    <name type="scientific">Shouchella lonarensis</name>
    <dbReference type="NCBI Taxonomy" id="1464122"/>
    <lineage>
        <taxon>Bacteria</taxon>
        <taxon>Bacillati</taxon>
        <taxon>Bacillota</taxon>
        <taxon>Bacilli</taxon>
        <taxon>Bacillales</taxon>
        <taxon>Bacillaceae</taxon>
        <taxon>Shouchella</taxon>
    </lineage>
</organism>
<evidence type="ECO:0000256" key="11">
    <source>
        <dbReference type="NCBIfam" id="TIGR02224"/>
    </source>
</evidence>
<comment type="subunit">
    <text evidence="10">Forms a cyclic heterotetrameric complex composed of two molecules of XerC and two molecules of XerD.</text>
</comment>
<dbReference type="InterPro" id="IPR023009">
    <property type="entry name" value="Tyrosine_recombinase_XerC/XerD"/>
</dbReference>
<dbReference type="Proteomes" id="UP000242662">
    <property type="component" value="Unassembled WGS sequence"/>
</dbReference>
<dbReference type="InterPro" id="IPR011010">
    <property type="entry name" value="DNA_brk_join_enz"/>
</dbReference>
<sequence length="304" mass="35719">MRDNKFDQWLSRFVRFLQVEKNCSTWTVHHYQKDVYQFQLFIKREGISEWSDVDYVHVRAYMSELVDQPYTRRTIARKLSALRTFGTFLLTEEYAKENPFLRVYLPKQAARLPTVLYEEELDRWLTALPQKTPLDKRDRAILELLYASGMRVSECAQLTLSQYDEGSATFRVFGKGRKERYVPVGKLAQQAIHLYIDEARPLLQKKQPTKEASDHLFLNYRGGPLTDRSIRKIVGKRVNEAALTKRISPHTLRHSFATHLLNGGADLRTVQELLGHETLRTTQMYTHVSKERLQRVYDDFHPRA</sequence>
<feature type="active site" evidence="10">
    <location>
        <position position="276"/>
    </location>
</feature>
<dbReference type="InterPro" id="IPR002104">
    <property type="entry name" value="Integrase_catalytic"/>
</dbReference>
<evidence type="ECO:0000256" key="8">
    <source>
        <dbReference type="ARBA" id="ARBA00023172"/>
    </source>
</evidence>
<evidence type="ECO:0000256" key="3">
    <source>
        <dbReference type="ARBA" id="ARBA00022490"/>
    </source>
</evidence>
<dbReference type="GO" id="GO:0006313">
    <property type="term" value="P:DNA transposition"/>
    <property type="evidence" value="ECO:0007669"/>
    <property type="project" value="UniProtKB-UniRule"/>
</dbReference>
<keyword evidence="6 10" id="KW-0229">DNA integration</keyword>
<name>A0A1G6H790_9BACI</name>
<keyword evidence="7 10" id="KW-0238">DNA-binding</keyword>
<dbReference type="GO" id="GO:0051301">
    <property type="term" value="P:cell division"/>
    <property type="evidence" value="ECO:0007669"/>
    <property type="project" value="UniProtKB-UniRule"/>
</dbReference>
<accession>A0A1G6H790</accession>
<dbReference type="InterPro" id="IPR011931">
    <property type="entry name" value="Recomb_XerC"/>
</dbReference>
<dbReference type="InterPro" id="IPR044068">
    <property type="entry name" value="CB"/>
</dbReference>
<dbReference type="SUPFAM" id="SSF47823">
    <property type="entry name" value="lambda integrase-like, N-terminal domain"/>
    <property type="match status" value="1"/>
</dbReference>
<dbReference type="OrthoDB" id="9801717at2"/>
<evidence type="ECO:0000313" key="15">
    <source>
        <dbReference type="Proteomes" id="UP000242662"/>
    </source>
</evidence>
<evidence type="ECO:0000256" key="2">
    <source>
        <dbReference type="ARBA" id="ARBA00006657"/>
    </source>
</evidence>
<feature type="domain" description="Core-binding (CB)" evidence="13">
    <location>
        <begin position="4"/>
        <end position="90"/>
    </location>
</feature>
<feature type="active site" evidence="10">
    <location>
        <position position="151"/>
    </location>
</feature>
<dbReference type="Gene3D" id="1.10.443.10">
    <property type="entry name" value="Intergrase catalytic core"/>
    <property type="match status" value="1"/>
</dbReference>
<dbReference type="GO" id="GO:0009037">
    <property type="term" value="F:tyrosine-based site-specific recombinase activity"/>
    <property type="evidence" value="ECO:0007669"/>
    <property type="project" value="UniProtKB-UniRule"/>
</dbReference>
<dbReference type="GO" id="GO:0003677">
    <property type="term" value="F:DNA binding"/>
    <property type="evidence" value="ECO:0007669"/>
    <property type="project" value="UniProtKB-UniRule"/>
</dbReference>
<dbReference type="GO" id="GO:0007059">
    <property type="term" value="P:chromosome segregation"/>
    <property type="evidence" value="ECO:0007669"/>
    <property type="project" value="UniProtKB-UniRule"/>
</dbReference>
<evidence type="ECO:0000259" key="12">
    <source>
        <dbReference type="PROSITE" id="PS51898"/>
    </source>
</evidence>
<dbReference type="EMBL" id="FMYM01000003">
    <property type="protein sequence ID" value="SDB90081.1"/>
    <property type="molecule type" value="Genomic_DNA"/>
</dbReference>
<dbReference type="NCBIfam" id="TIGR02224">
    <property type="entry name" value="recomb_XerC"/>
    <property type="match status" value="1"/>
</dbReference>
<keyword evidence="8 10" id="KW-0233">DNA recombination</keyword>
<dbReference type="InterPro" id="IPR004107">
    <property type="entry name" value="Integrase_SAM-like_N"/>
</dbReference>
<dbReference type="HAMAP" id="MF_01808">
    <property type="entry name" value="Recomb_XerC_XerD"/>
    <property type="match status" value="1"/>
</dbReference>
<protein>
    <recommendedName>
        <fullName evidence="10 11">Tyrosine recombinase XerC</fullName>
    </recommendedName>
</protein>
<keyword evidence="15" id="KW-1185">Reference proteome</keyword>
<feature type="domain" description="Tyr recombinase" evidence="12">
    <location>
        <begin position="111"/>
        <end position="298"/>
    </location>
</feature>
<evidence type="ECO:0000256" key="1">
    <source>
        <dbReference type="ARBA" id="ARBA00004496"/>
    </source>
</evidence>
<dbReference type="GO" id="GO:0005737">
    <property type="term" value="C:cytoplasm"/>
    <property type="evidence" value="ECO:0007669"/>
    <property type="project" value="UniProtKB-SubCell"/>
</dbReference>
<keyword evidence="4 10" id="KW-0132">Cell division</keyword>
<dbReference type="Pfam" id="PF02899">
    <property type="entry name" value="Phage_int_SAM_1"/>
    <property type="match status" value="1"/>
</dbReference>
<dbReference type="STRING" id="1464122.SAMN05421737_10322"/>